<dbReference type="STRING" id="573063.Metin_0405"/>
<sequence>MKYYGKDPIKKFLKDPKKRELLYKFFFILSVWVWLAMFIGFIIFLIYFIKVIL</sequence>
<feature type="transmembrane region" description="Helical" evidence="1">
    <location>
        <begin position="21"/>
        <end position="49"/>
    </location>
</feature>
<dbReference type="RefSeq" id="WP_013099821.1">
    <property type="nucleotide sequence ID" value="NC_014122.1"/>
</dbReference>
<gene>
    <name evidence="2" type="ordered locus">Metin_0405</name>
</gene>
<dbReference type="AlphaFoldDB" id="D5VR72"/>
<evidence type="ECO:0000256" key="1">
    <source>
        <dbReference type="SAM" id="Phobius"/>
    </source>
</evidence>
<proteinExistence type="predicted"/>
<keyword evidence="3" id="KW-1185">Reference proteome</keyword>
<protein>
    <submittedName>
        <fullName evidence="2">Uncharacterized protein</fullName>
    </submittedName>
</protein>
<dbReference type="KEGG" id="mif:Metin_0405"/>
<keyword evidence="1" id="KW-0472">Membrane</keyword>
<dbReference type="HOGENOM" id="CLU_3003192_0_0_2"/>
<name>D5VR72_METIM</name>
<dbReference type="OrthoDB" id="64177at2157"/>
<reference evidence="2" key="1">
    <citation type="submission" date="2010-04" db="EMBL/GenBank/DDBJ databases">
        <title>Complete sequence of Methanocaldococcus infernus ME.</title>
        <authorList>
            <consortium name="US DOE Joint Genome Institute"/>
            <person name="Lucas S."/>
            <person name="Copeland A."/>
            <person name="Lapidus A."/>
            <person name="Cheng J.-F."/>
            <person name="Bruce D."/>
            <person name="Goodwin L."/>
            <person name="Pitluck S."/>
            <person name="Munk A.C."/>
            <person name="Detter J.C."/>
            <person name="Han C."/>
            <person name="Tapia R."/>
            <person name="Land M."/>
            <person name="Hauser L."/>
            <person name="Kyrpides N."/>
            <person name="Mikhailova N."/>
            <person name="Sieprawska-Lupa M."/>
            <person name="Whitman W.B."/>
            <person name="Woyke T."/>
        </authorList>
    </citation>
    <scope>NUCLEOTIDE SEQUENCE [LARGE SCALE GENOMIC DNA]</scope>
    <source>
        <strain evidence="2">ME</strain>
    </source>
</reference>
<keyword evidence="1" id="KW-1133">Transmembrane helix</keyword>
<dbReference type="GeneID" id="60552800"/>
<dbReference type="EMBL" id="CP002009">
    <property type="protein sequence ID" value="ADG13075.1"/>
    <property type="molecule type" value="Genomic_DNA"/>
</dbReference>
<evidence type="ECO:0000313" key="2">
    <source>
        <dbReference type="EMBL" id="ADG13075.1"/>
    </source>
</evidence>
<dbReference type="eggNOG" id="arCOG08256">
    <property type="taxonomic scope" value="Archaea"/>
</dbReference>
<dbReference type="Proteomes" id="UP000002061">
    <property type="component" value="Chromosome"/>
</dbReference>
<evidence type="ECO:0000313" key="3">
    <source>
        <dbReference type="Proteomes" id="UP000002061"/>
    </source>
</evidence>
<organism evidence="2 3">
    <name type="scientific">Methanocaldococcus infernus (strain DSM 11812 / JCM 15783 / ME)</name>
    <dbReference type="NCBI Taxonomy" id="573063"/>
    <lineage>
        <taxon>Archaea</taxon>
        <taxon>Methanobacteriati</taxon>
        <taxon>Methanobacteriota</taxon>
        <taxon>Methanomada group</taxon>
        <taxon>Methanococci</taxon>
        <taxon>Methanococcales</taxon>
        <taxon>Methanocaldococcaceae</taxon>
        <taxon>Methanocaldococcus</taxon>
    </lineage>
</organism>
<accession>D5VR72</accession>
<keyword evidence="1" id="KW-0812">Transmembrane</keyword>